<feature type="transmembrane region" description="Helical" evidence="6">
    <location>
        <begin position="74"/>
        <end position="94"/>
    </location>
</feature>
<protein>
    <submittedName>
        <fullName evidence="7">Membrane protein</fullName>
    </submittedName>
</protein>
<evidence type="ECO:0000256" key="5">
    <source>
        <dbReference type="ARBA" id="ARBA00023136"/>
    </source>
</evidence>
<feature type="transmembrane region" description="Helical" evidence="6">
    <location>
        <begin position="100"/>
        <end position="120"/>
    </location>
</feature>
<evidence type="ECO:0000256" key="6">
    <source>
        <dbReference type="SAM" id="Phobius"/>
    </source>
</evidence>
<sequence>MKVFAILGAINMALGVILGAFGAHGLQHKLSAESLNVYQIGVQYHLYHALGLLMVAVLLKVYPNAKGLRPGGWLLFNGIVLFSGSLYALALTGIKFFGPVTPVGGACFIIGWIWIFWSMLREF</sequence>
<dbReference type="RefSeq" id="WP_034731063.1">
    <property type="nucleotide sequence ID" value="NZ_JPIN01000004.1"/>
</dbReference>
<dbReference type="AlphaFoldDB" id="A0A094IQ76"/>
<proteinExistence type="inferred from homology"/>
<dbReference type="GO" id="GO:0005886">
    <property type="term" value="C:plasma membrane"/>
    <property type="evidence" value="ECO:0007669"/>
    <property type="project" value="TreeGrafter"/>
</dbReference>
<evidence type="ECO:0000256" key="4">
    <source>
        <dbReference type="ARBA" id="ARBA00022989"/>
    </source>
</evidence>
<evidence type="ECO:0000313" key="7">
    <source>
        <dbReference type="EMBL" id="KFZ29287.1"/>
    </source>
</evidence>
<gene>
    <name evidence="7" type="ORF">IDAT_04505</name>
</gene>
<evidence type="ECO:0000313" key="8">
    <source>
        <dbReference type="Proteomes" id="UP000053718"/>
    </source>
</evidence>
<comment type="similarity">
    <text evidence="2">Belongs to the UPF0382 family.</text>
</comment>
<evidence type="ECO:0000256" key="1">
    <source>
        <dbReference type="ARBA" id="ARBA00004141"/>
    </source>
</evidence>
<dbReference type="OrthoDB" id="9802121at2"/>
<dbReference type="STRING" id="1517416.IDAT_04505"/>
<dbReference type="Pfam" id="PF04241">
    <property type="entry name" value="DUF423"/>
    <property type="match status" value="1"/>
</dbReference>
<dbReference type="eggNOG" id="COG2363">
    <property type="taxonomic scope" value="Bacteria"/>
</dbReference>
<comment type="subcellular location">
    <subcellularLocation>
        <location evidence="1">Membrane</location>
        <topology evidence="1">Multi-pass membrane protein</topology>
    </subcellularLocation>
</comment>
<dbReference type="PANTHER" id="PTHR43461">
    <property type="entry name" value="TRANSMEMBRANE PROTEIN 256"/>
    <property type="match status" value="1"/>
</dbReference>
<feature type="transmembrane region" description="Helical" evidence="6">
    <location>
        <begin position="46"/>
        <end position="62"/>
    </location>
</feature>
<comment type="caution">
    <text evidence="7">The sequence shown here is derived from an EMBL/GenBank/DDBJ whole genome shotgun (WGS) entry which is preliminary data.</text>
</comment>
<keyword evidence="5 6" id="KW-0472">Membrane</keyword>
<dbReference type="EMBL" id="JPIN01000004">
    <property type="protein sequence ID" value="KFZ29287.1"/>
    <property type="molecule type" value="Genomic_DNA"/>
</dbReference>
<keyword evidence="8" id="KW-1185">Reference proteome</keyword>
<keyword evidence="3 6" id="KW-0812">Transmembrane</keyword>
<keyword evidence="4 6" id="KW-1133">Transmembrane helix</keyword>
<dbReference type="Proteomes" id="UP000053718">
    <property type="component" value="Unassembled WGS sequence"/>
</dbReference>
<organism evidence="7 8">
    <name type="scientific">Pseudidiomarina atlantica</name>
    <dbReference type="NCBI Taxonomy" id="1517416"/>
    <lineage>
        <taxon>Bacteria</taxon>
        <taxon>Pseudomonadati</taxon>
        <taxon>Pseudomonadota</taxon>
        <taxon>Gammaproteobacteria</taxon>
        <taxon>Alteromonadales</taxon>
        <taxon>Idiomarinaceae</taxon>
        <taxon>Pseudidiomarina</taxon>
    </lineage>
</organism>
<name>A0A094IQ76_9GAMM</name>
<evidence type="ECO:0000256" key="3">
    <source>
        <dbReference type="ARBA" id="ARBA00022692"/>
    </source>
</evidence>
<accession>A0A094IQ76</accession>
<reference evidence="7 8" key="1">
    <citation type="submission" date="2014-06" db="EMBL/GenBank/DDBJ databases">
        <title>Draft genome sequence of Idiomarina sp. MCCC 1A10513.</title>
        <authorList>
            <person name="Du J."/>
            <person name="Lai Q."/>
            <person name="Shao Z."/>
        </authorList>
    </citation>
    <scope>NUCLEOTIDE SEQUENCE [LARGE SCALE GENOMIC DNA]</scope>
    <source>
        <strain evidence="7 8">MCCC 1A10513</strain>
    </source>
</reference>
<evidence type="ECO:0000256" key="2">
    <source>
        <dbReference type="ARBA" id="ARBA00009694"/>
    </source>
</evidence>
<dbReference type="PANTHER" id="PTHR43461:SF1">
    <property type="entry name" value="TRANSMEMBRANE PROTEIN 256"/>
    <property type="match status" value="1"/>
</dbReference>
<dbReference type="InterPro" id="IPR006696">
    <property type="entry name" value="DUF423"/>
</dbReference>